<protein>
    <submittedName>
        <fullName evidence="1">Uncharacterized protein</fullName>
    </submittedName>
</protein>
<evidence type="ECO:0000313" key="1">
    <source>
        <dbReference type="EMBL" id="AOM42577.1"/>
    </source>
</evidence>
<reference evidence="1 2" key="1">
    <citation type="submission" date="2016-06" db="EMBL/GenBank/DDBJ databases">
        <title>Bacterial characters and pathogenicity of Xenorhabdus hominickii from an entomopathogenic nematode, Steinernema monticolum.</title>
        <authorList>
            <person name="Park Y."/>
            <person name="Kim Y."/>
        </authorList>
    </citation>
    <scope>NUCLEOTIDE SEQUENCE [LARGE SCALE GENOMIC DNA]</scope>
    <source>
        <strain evidence="1 2">ANU1</strain>
    </source>
</reference>
<dbReference type="Proteomes" id="UP000094600">
    <property type="component" value="Chromosome"/>
</dbReference>
<dbReference type="EMBL" id="CP016176">
    <property type="protein sequence ID" value="AOM42577.1"/>
    <property type="molecule type" value="Genomic_DNA"/>
</dbReference>
<organism evidence="1 2">
    <name type="scientific">Xenorhabdus hominickii</name>
    <dbReference type="NCBI Taxonomy" id="351679"/>
    <lineage>
        <taxon>Bacteria</taxon>
        <taxon>Pseudomonadati</taxon>
        <taxon>Pseudomonadota</taxon>
        <taxon>Gammaproteobacteria</taxon>
        <taxon>Enterobacterales</taxon>
        <taxon>Morganellaceae</taxon>
        <taxon>Xenorhabdus</taxon>
    </lineage>
</organism>
<gene>
    <name evidence="1" type="ORF">A9255_19725</name>
</gene>
<keyword evidence="2" id="KW-1185">Reference proteome</keyword>
<proteinExistence type="predicted"/>
<sequence length="61" mass="7207">MLSTAIITSLSTKFFFSQDVDRNYNTIVATYQKVAQLETQFKERNGDRNQVLDNYERLKKK</sequence>
<evidence type="ECO:0000313" key="2">
    <source>
        <dbReference type="Proteomes" id="UP000094600"/>
    </source>
</evidence>
<accession>A0ABN4S7V4</accession>
<name>A0ABN4S7V4_XENHO</name>